<accession>A0ABN0NX82</accession>
<keyword evidence="2" id="KW-1185">Reference proteome</keyword>
<dbReference type="Proteomes" id="UP000016649">
    <property type="component" value="Unassembled WGS sequence"/>
</dbReference>
<protein>
    <submittedName>
        <fullName evidence="1">Uncharacterized protein</fullName>
    </submittedName>
</protein>
<evidence type="ECO:0000313" key="2">
    <source>
        <dbReference type="Proteomes" id="UP000016649"/>
    </source>
</evidence>
<organism evidence="1 2">
    <name type="scientific">Treponema lecithinolyticum ATCC 700332</name>
    <dbReference type="NCBI Taxonomy" id="1321815"/>
    <lineage>
        <taxon>Bacteria</taxon>
        <taxon>Pseudomonadati</taxon>
        <taxon>Spirochaetota</taxon>
        <taxon>Spirochaetia</taxon>
        <taxon>Spirochaetales</taxon>
        <taxon>Treponemataceae</taxon>
        <taxon>Treponema</taxon>
    </lineage>
</organism>
<comment type="caution">
    <text evidence="1">The sequence shown here is derived from an EMBL/GenBank/DDBJ whole genome shotgun (WGS) entry which is preliminary data.</text>
</comment>
<proteinExistence type="predicted"/>
<name>A0ABN0NX82_TRELE</name>
<sequence length="104" mass="11253">MLLKFKNTVNSTGFADTVPAVPSISDPVLSEEPIANAEKTANSKQTISPIFFIEITPTKKLYGDHPPQTGGKYSSTNNVFEPKTPADVCSLPALLLYAMAFYTL</sequence>
<reference evidence="1 2" key="1">
    <citation type="submission" date="2013-08" db="EMBL/GenBank/DDBJ databases">
        <authorList>
            <person name="Weinstock G."/>
            <person name="Sodergren E."/>
            <person name="Wylie T."/>
            <person name="Fulton L."/>
            <person name="Fulton R."/>
            <person name="Fronick C."/>
            <person name="O'Laughlin M."/>
            <person name="Godfrey J."/>
            <person name="Miner T."/>
            <person name="Herter B."/>
            <person name="Appelbaum E."/>
            <person name="Cordes M."/>
            <person name="Lek S."/>
            <person name="Wollam A."/>
            <person name="Pepin K.H."/>
            <person name="Palsikar V.B."/>
            <person name="Mitreva M."/>
            <person name="Wilson R.K."/>
        </authorList>
    </citation>
    <scope>NUCLEOTIDE SEQUENCE [LARGE SCALE GENOMIC DNA]</scope>
    <source>
        <strain evidence="1 2">ATCC 700332</strain>
    </source>
</reference>
<dbReference type="EMBL" id="AWVH01000039">
    <property type="protein sequence ID" value="ERJ91996.1"/>
    <property type="molecule type" value="Genomic_DNA"/>
</dbReference>
<gene>
    <name evidence="1" type="ORF">HMPREF9193_01654</name>
</gene>
<evidence type="ECO:0000313" key="1">
    <source>
        <dbReference type="EMBL" id="ERJ91996.1"/>
    </source>
</evidence>